<dbReference type="Proteomes" id="UP000267096">
    <property type="component" value="Unassembled WGS sequence"/>
</dbReference>
<dbReference type="AlphaFoldDB" id="A0A0M3K3P3"/>
<evidence type="ECO:0000313" key="2">
    <source>
        <dbReference type="Proteomes" id="UP000267096"/>
    </source>
</evidence>
<reference evidence="1 2" key="2">
    <citation type="submission" date="2018-11" db="EMBL/GenBank/DDBJ databases">
        <authorList>
            <consortium name="Pathogen Informatics"/>
        </authorList>
    </citation>
    <scope>NUCLEOTIDE SEQUENCE [LARGE SCALE GENOMIC DNA]</scope>
</reference>
<proteinExistence type="predicted"/>
<name>A0A0M3K3P3_ANISI</name>
<dbReference type="WBParaSite" id="ASIM_0001558401-mRNA-1">
    <property type="protein sequence ID" value="ASIM_0001558401-mRNA-1"/>
    <property type="gene ID" value="ASIM_0001558401"/>
</dbReference>
<keyword evidence="2" id="KW-1185">Reference proteome</keyword>
<organism evidence="3">
    <name type="scientific">Anisakis simplex</name>
    <name type="common">Herring worm</name>
    <dbReference type="NCBI Taxonomy" id="6269"/>
    <lineage>
        <taxon>Eukaryota</taxon>
        <taxon>Metazoa</taxon>
        <taxon>Ecdysozoa</taxon>
        <taxon>Nematoda</taxon>
        <taxon>Chromadorea</taxon>
        <taxon>Rhabditida</taxon>
        <taxon>Spirurina</taxon>
        <taxon>Ascaridomorpha</taxon>
        <taxon>Ascaridoidea</taxon>
        <taxon>Anisakidae</taxon>
        <taxon>Anisakis</taxon>
        <taxon>Anisakis simplex complex</taxon>
    </lineage>
</organism>
<protein>
    <submittedName>
        <fullName evidence="3">SCP domain-containing protein</fullName>
    </submittedName>
</protein>
<evidence type="ECO:0000313" key="1">
    <source>
        <dbReference type="EMBL" id="VDK53897.1"/>
    </source>
</evidence>
<accession>A0A0M3K3P3</accession>
<evidence type="ECO:0000313" key="3">
    <source>
        <dbReference type="WBParaSite" id="ASIM_0001558401-mRNA-1"/>
    </source>
</evidence>
<gene>
    <name evidence="1" type="ORF">ASIM_LOCUS14991</name>
</gene>
<reference evidence="3" key="1">
    <citation type="submission" date="2017-02" db="UniProtKB">
        <authorList>
            <consortium name="WormBaseParasite"/>
        </authorList>
    </citation>
    <scope>IDENTIFICATION</scope>
</reference>
<dbReference type="EMBL" id="UYRR01032040">
    <property type="protein sequence ID" value="VDK53897.1"/>
    <property type="molecule type" value="Genomic_DNA"/>
</dbReference>
<sequence length="254" mass="29408">MFSTINSCGTDRTGVRLVLEMRLRIAVELMVLAVLGHGGVGYDDMDEKPQYLTHALSECANLPIQVKNDLAIMKLDESKYKHKVQLCRNGLQYWEEMLSRHPLNNKQDLKWKLTKDEWTCDWPRTCRTRLTYGFGYIMDRGAYSHRVEIICYKWEYKFEPNTFATQPPPLAPTTAAVPVVPIDRIHPNYIDIFDGPSKKLTRVIMPPPRAKRNALSLRRGLRSSKRVRNFEADGCTQTPNDKVLKLFAYSHLRH</sequence>